<protein>
    <recommendedName>
        <fullName evidence="4">Phage tail protein</fullName>
    </recommendedName>
</protein>
<evidence type="ECO:0000313" key="3">
    <source>
        <dbReference type="Proteomes" id="UP000074914"/>
    </source>
</evidence>
<evidence type="ECO:0008006" key="4">
    <source>
        <dbReference type="Google" id="ProtNLM"/>
    </source>
</evidence>
<sequence>MTILNRDAILGAQDIKTEDIPVPEWGGSVRIGLMSGAGRDQFLSGREKNISLSCFQASILAATIIDPDGRRLFTEADIEALQQKNGQVLGRLADAAFRINAIGPAADEAAAKNSETDQSDASGSGSPETSVKASDKSSKK</sequence>
<dbReference type="Gene3D" id="3.30.2220.20">
    <property type="entry name" value="Phage tail assembly chaperone gp13-like"/>
    <property type="match status" value="1"/>
</dbReference>
<reference evidence="2 3" key="1">
    <citation type="submission" date="2015-11" db="EMBL/GenBank/DDBJ databases">
        <title>Exploring the genomic traits of fungus-feeding bacterial genus Collimonas.</title>
        <authorList>
            <person name="Song C."/>
            <person name="Schmidt R."/>
            <person name="de Jager V."/>
            <person name="Krzyzanowska D."/>
            <person name="Jongedijk E."/>
            <person name="Cankar K."/>
            <person name="Beekwilder J."/>
            <person name="van Veen A."/>
            <person name="de Boer W."/>
            <person name="van Veen J.A."/>
            <person name="Garbeva P."/>
        </authorList>
    </citation>
    <scope>NUCLEOTIDE SEQUENCE [LARGE SCALE GENOMIC DNA]</scope>
    <source>
        <strain evidence="2 3">Ter291</strain>
    </source>
</reference>
<dbReference type="EMBL" id="CP013236">
    <property type="protein sequence ID" value="AMP15488.1"/>
    <property type="molecule type" value="Genomic_DNA"/>
</dbReference>
<dbReference type="Proteomes" id="UP000074914">
    <property type="component" value="Chromosome"/>
</dbReference>
<proteinExistence type="predicted"/>
<organism evidence="2 3">
    <name type="scientific">Collimonas pratensis</name>
    <dbReference type="NCBI Taxonomy" id="279113"/>
    <lineage>
        <taxon>Bacteria</taxon>
        <taxon>Pseudomonadati</taxon>
        <taxon>Pseudomonadota</taxon>
        <taxon>Betaproteobacteria</taxon>
        <taxon>Burkholderiales</taxon>
        <taxon>Oxalobacteraceae</taxon>
        <taxon>Collimonas</taxon>
    </lineage>
</organism>
<gene>
    <name evidence="2" type="ORF">CPter291_3251</name>
</gene>
<feature type="compositionally biased region" description="Polar residues" evidence="1">
    <location>
        <begin position="119"/>
        <end position="132"/>
    </location>
</feature>
<name>A0ABN4ME52_9BURK</name>
<feature type="region of interest" description="Disordered" evidence="1">
    <location>
        <begin position="107"/>
        <end position="140"/>
    </location>
</feature>
<evidence type="ECO:0000256" key="1">
    <source>
        <dbReference type="SAM" id="MobiDB-lite"/>
    </source>
</evidence>
<evidence type="ECO:0000313" key="2">
    <source>
        <dbReference type="EMBL" id="AMP15488.1"/>
    </source>
</evidence>
<dbReference type="InterPro" id="IPR038556">
    <property type="entry name" value="TAC_Gp13-like_sf"/>
</dbReference>
<keyword evidence="3" id="KW-1185">Reference proteome</keyword>
<accession>A0ABN4ME52</accession>